<dbReference type="InterPro" id="IPR001304">
    <property type="entry name" value="C-type_lectin-like"/>
</dbReference>
<protein>
    <submittedName>
        <fullName evidence="2">C-type mannose receptor 2-like</fullName>
    </submittedName>
</protein>
<keyword evidence="3" id="KW-1185">Reference proteome</keyword>
<dbReference type="PANTHER" id="PTHR45784">
    <property type="entry name" value="C-TYPE LECTIN DOMAIN FAMILY 20 MEMBER A-RELATED"/>
    <property type="match status" value="1"/>
</dbReference>
<dbReference type="AlphaFoldDB" id="A0A3Q2R1T6"/>
<dbReference type="SUPFAM" id="SSF56436">
    <property type="entry name" value="C-type lectin-like"/>
    <property type="match status" value="2"/>
</dbReference>
<dbReference type="InterPro" id="IPR016187">
    <property type="entry name" value="CTDL_fold"/>
</dbReference>
<accession>A0A3Q2R1T6</accession>
<evidence type="ECO:0000259" key="1">
    <source>
        <dbReference type="PROSITE" id="PS50041"/>
    </source>
</evidence>
<dbReference type="CDD" id="cd00037">
    <property type="entry name" value="CLECT"/>
    <property type="match status" value="1"/>
</dbReference>
<evidence type="ECO:0000313" key="3">
    <source>
        <dbReference type="Proteomes" id="UP000265000"/>
    </source>
</evidence>
<feature type="domain" description="C-type lectin" evidence="1">
    <location>
        <begin position="1"/>
        <end position="63"/>
    </location>
</feature>
<reference evidence="2" key="1">
    <citation type="submission" date="2025-08" db="UniProtKB">
        <authorList>
            <consortium name="Ensembl"/>
        </authorList>
    </citation>
    <scope>IDENTIFICATION</scope>
</reference>
<name>A0A3Q2R1T6_FUNHE</name>
<reference evidence="2" key="2">
    <citation type="submission" date="2025-09" db="UniProtKB">
        <authorList>
            <consortium name="Ensembl"/>
        </authorList>
    </citation>
    <scope>IDENTIFICATION</scope>
</reference>
<proteinExistence type="predicted"/>
<organism evidence="2 3">
    <name type="scientific">Fundulus heteroclitus</name>
    <name type="common">Killifish</name>
    <name type="synonym">Mummichog</name>
    <dbReference type="NCBI Taxonomy" id="8078"/>
    <lineage>
        <taxon>Eukaryota</taxon>
        <taxon>Metazoa</taxon>
        <taxon>Chordata</taxon>
        <taxon>Craniata</taxon>
        <taxon>Vertebrata</taxon>
        <taxon>Euteleostomi</taxon>
        <taxon>Actinopterygii</taxon>
        <taxon>Neopterygii</taxon>
        <taxon>Teleostei</taxon>
        <taxon>Neoteleostei</taxon>
        <taxon>Acanthomorphata</taxon>
        <taxon>Ovalentaria</taxon>
        <taxon>Atherinomorphae</taxon>
        <taxon>Cyprinodontiformes</taxon>
        <taxon>Fundulidae</taxon>
        <taxon>Fundulus</taxon>
    </lineage>
</organism>
<evidence type="ECO:0000313" key="2">
    <source>
        <dbReference type="Ensembl" id="ENSFHEP00000034542.1"/>
    </source>
</evidence>
<dbReference type="PROSITE" id="PS50041">
    <property type="entry name" value="C_TYPE_LECTIN_2"/>
    <property type="match status" value="2"/>
</dbReference>
<dbReference type="Pfam" id="PF00059">
    <property type="entry name" value="Lectin_C"/>
    <property type="match status" value="2"/>
</dbReference>
<dbReference type="Ensembl" id="ENSFHET00000029882.1">
    <property type="protein sequence ID" value="ENSFHEP00000034542.1"/>
    <property type="gene ID" value="ENSFHEG00000022311.1"/>
</dbReference>
<feature type="domain" description="C-type lectin" evidence="1">
    <location>
        <begin position="69"/>
        <end position="180"/>
    </location>
</feature>
<dbReference type="STRING" id="8078.ENSFHEP00000034542"/>
<dbReference type="Gene3D" id="3.10.100.10">
    <property type="entry name" value="Mannose-Binding Protein A, subunit A"/>
    <property type="match status" value="2"/>
</dbReference>
<dbReference type="GeneTree" id="ENSGT00940000163460"/>
<dbReference type="PANTHER" id="PTHR45784:SF8">
    <property type="entry name" value="C-TYPE MANNOSE RECEPTOR 2-RELATED"/>
    <property type="match status" value="1"/>
</dbReference>
<sequence length="184" mass="20986">MEFPIWIGLHRDGAAWSWSLGDSKYRNWFTGEPSNSGDCGSIYSISKKMASQNCDTRLPFLCISDNMVLVKENKNWEEALEHCRGLRSSTNNVRYDLLSLQPEDQQDLIMNKVMQADTKEVWTGLRFLAGEWLWVNGADMLHTDLPLCPAPHQHCGILTKNSTGGMEARDCSERKNFICYSYTP</sequence>
<dbReference type="SMART" id="SM00034">
    <property type="entry name" value="CLECT"/>
    <property type="match status" value="1"/>
</dbReference>
<dbReference type="Proteomes" id="UP000265000">
    <property type="component" value="Unplaced"/>
</dbReference>
<dbReference type="InterPro" id="IPR016186">
    <property type="entry name" value="C-type_lectin-like/link_sf"/>
</dbReference>